<organism evidence="3 4">
    <name type="scientific">Caulobacter rhizosphaerae</name>
    <dbReference type="NCBI Taxonomy" id="2010972"/>
    <lineage>
        <taxon>Bacteria</taxon>
        <taxon>Pseudomonadati</taxon>
        <taxon>Pseudomonadota</taxon>
        <taxon>Alphaproteobacteria</taxon>
        <taxon>Caulobacterales</taxon>
        <taxon>Caulobacteraceae</taxon>
        <taxon>Caulobacter</taxon>
    </lineage>
</organism>
<feature type="domain" description="GP-PDE" evidence="2">
    <location>
        <begin position="49"/>
        <end position="317"/>
    </location>
</feature>
<keyword evidence="3" id="KW-0378">Hydrolase</keyword>
<dbReference type="InterPro" id="IPR030395">
    <property type="entry name" value="GP_PDE_dom"/>
</dbReference>
<evidence type="ECO:0000256" key="1">
    <source>
        <dbReference type="SAM" id="SignalP"/>
    </source>
</evidence>
<dbReference type="InterPro" id="IPR017946">
    <property type="entry name" value="PLC-like_Pdiesterase_TIM-brl"/>
</dbReference>
<evidence type="ECO:0000259" key="2">
    <source>
        <dbReference type="PROSITE" id="PS51704"/>
    </source>
</evidence>
<feature type="signal peptide" evidence="1">
    <location>
        <begin position="1"/>
        <end position="27"/>
    </location>
</feature>
<dbReference type="PROSITE" id="PS51257">
    <property type="entry name" value="PROKAR_LIPOPROTEIN"/>
    <property type="match status" value="1"/>
</dbReference>
<evidence type="ECO:0000313" key="4">
    <source>
        <dbReference type="Proteomes" id="UP001262754"/>
    </source>
</evidence>
<feature type="chain" id="PRO_5047218646" evidence="1">
    <location>
        <begin position="28"/>
        <end position="334"/>
    </location>
</feature>
<dbReference type="Pfam" id="PF03009">
    <property type="entry name" value="GDPD"/>
    <property type="match status" value="1"/>
</dbReference>
<sequence length="334" mass="35419">MRPARFPFRRLAAFAAMLAACAGPALAEPSADRPGTDLRGRLYDWADGVLVVAHRACHAAAPSRGMTGSLPENSLAALDRCVALGVDMVEIDVRRTADGALVVMHDATVDRTTNGRGRVSQMSLRRFKMLRLGAVDGGLAEAPPTLEEYLARARGRILVNLDVKEPIAEQVAQVVLASGAAGQVLVKARAEADAAPMADLPAYSGLAFMPMVGAADGRGVRDPAGITTRQALAENRIPAIELCDLRRSEFRAVRAAARLARVRLWSNALAAKGVKGVWTRAWAGGAAADGRRTWARLIDDGVTVIQTNRPAALLDYLDARALRGRAPPVVNAAL</sequence>
<dbReference type="EC" id="3.1.4.46" evidence="3"/>
<reference evidence="3 4" key="1">
    <citation type="submission" date="2023-07" db="EMBL/GenBank/DDBJ databases">
        <title>Sorghum-associated microbial communities from plants grown in Nebraska, USA.</title>
        <authorList>
            <person name="Schachtman D."/>
        </authorList>
    </citation>
    <scope>NUCLEOTIDE SEQUENCE [LARGE SCALE GENOMIC DNA]</scope>
    <source>
        <strain evidence="3 4">DS2154</strain>
    </source>
</reference>
<dbReference type="SUPFAM" id="SSF51695">
    <property type="entry name" value="PLC-like phosphodiesterases"/>
    <property type="match status" value="1"/>
</dbReference>
<dbReference type="GO" id="GO:0008889">
    <property type="term" value="F:glycerophosphodiester phosphodiesterase activity"/>
    <property type="evidence" value="ECO:0007669"/>
    <property type="project" value="UniProtKB-EC"/>
</dbReference>
<dbReference type="Gene3D" id="3.20.20.190">
    <property type="entry name" value="Phosphatidylinositol (PI) phosphodiesterase"/>
    <property type="match status" value="1"/>
</dbReference>
<dbReference type="Pfam" id="PF16387">
    <property type="entry name" value="DUF4996"/>
    <property type="match status" value="1"/>
</dbReference>
<dbReference type="EMBL" id="JAVDRL010000011">
    <property type="protein sequence ID" value="MDR6533120.1"/>
    <property type="molecule type" value="Genomic_DNA"/>
</dbReference>
<comment type="caution">
    <text evidence="3">The sequence shown here is derived from an EMBL/GenBank/DDBJ whole genome shotgun (WGS) entry which is preliminary data.</text>
</comment>
<dbReference type="PANTHER" id="PTHR46320">
    <property type="entry name" value="GLYCEROPHOSPHODIESTER PHOSPHODIESTERASE 1"/>
    <property type="match status" value="1"/>
</dbReference>
<dbReference type="PANTHER" id="PTHR46320:SF1">
    <property type="entry name" value="GLYCEROPHOSPHODIESTER PHOSPHODIESTERASE 1"/>
    <property type="match status" value="1"/>
</dbReference>
<dbReference type="RefSeq" id="WP_163228569.1">
    <property type="nucleotide sequence ID" value="NZ_CP048815.1"/>
</dbReference>
<evidence type="ECO:0000313" key="3">
    <source>
        <dbReference type="EMBL" id="MDR6533120.1"/>
    </source>
</evidence>
<accession>A0ABU1N3V4</accession>
<protein>
    <submittedName>
        <fullName evidence="3">Glycerophosphoryl diester phosphodiesterase</fullName>
        <ecNumber evidence="3">3.1.4.46</ecNumber>
    </submittedName>
</protein>
<keyword evidence="1" id="KW-0732">Signal</keyword>
<dbReference type="Proteomes" id="UP001262754">
    <property type="component" value="Unassembled WGS sequence"/>
</dbReference>
<keyword evidence="4" id="KW-1185">Reference proteome</keyword>
<dbReference type="InterPro" id="IPR032160">
    <property type="entry name" value="DUF4996"/>
</dbReference>
<dbReference type="CDD" id="cd08566">
    <property type="entry name" value="GDPD_AtGDE_like"/>
    <property type="match status" value="1"/>
</dbReference>
<dbReference type="PROSITE" id="PS51704">
    <property type="entry name" value="GP_PDE"/>
    <property type="match status" value="1"/>
</dbReference>
<gene>
    <name evidence="3" type="ORF">J2800_003881</name>
</gene>
<name>A0ABU1N3V4_9CAUL</name>
<proteinExistence type="predicted"/>